<sequence>MQEYKHRFEEDLLAECPYDLCQEDACTPPAGGVEDAEDILRRDASKRWSTCPF</sequence>
<organism evidence="1 2">
    <name type="scientific">Ficus carica</name>
    <name type="common">Common fig</name>
    <dbReference type="NCBI Taxonomy" id="3494"/>
    <lineage>
        <taxon>Eukaryota</taxon>
        <taxon>Viridiplantae</taxon>
        <taxon>Streptophyta</taxon>
        <taxon>Embryophyta</taxon>
        <taxon>Tracheophyta</taxon>
        <taxon>Spermatophyta</taxon>
        <taxon>Magnoliopsida</taxon>
        <taxon>eudicotyledons</taxon>
        <taxon>Gunneridae</taxon>
        <taxon>Pentapetalae</taxon>
        <taxon>rosids</taxon>
        <taxon>fabids</taxon>
        <taxon>Rosales</taxon>
        <taxon>Moraceae</taxon>
        <taxon>Ficeae</taxon>
        <taxon>Ficus</taxon>
    </lineage>
</organism>
<comment type="caution">
    <text evidence="1">The sequence shown here is derived from an EMBL/GenBank/DDBJ whole genome shotgun (WGS) entry which is preliminary data.</text>
</comment>
<reference evidence="1" key="1">
    <citation type="submission" date="2023-07" db="EMBL/GenBank/DDBJ databases">
        <title>draft genome sequence of fig (Ficus carica).</title>
        <authorList>
            <person name="Takahashi T."/>
            <person name="Nishimura K."/>
        </authorList>
    </citation>
    <scope>NUCLEOTIDE SEQUENCE</scope>
</reference>
<evidence type="ECO:0000313" key="1">
    <source>
        <dbReference type="EMBL" id="GMN62144.1"/>
    </source>
</evidence>
<proteinExistence type="predicted"/>
<evidence type="ECO:0000313" key="2">
    <source>
        <dbReference type="Proteomes" id="UP001187192"/>
    </source>
</evidence>
<gene>
    <name evidence="1" type="ORF">TIFTF001_031231</name>
</gene>
<name>A0AA88E0M2_FICCA</name>
<dbReference type="AlphaFoldDB" id="A0AA88E0M2"/>
<accession>A0AA88E0M2</accession>
<protein>
    <submittedName>
        <fullName evidence="1">Uncharacterized protein</fullName>
    </submittedName>
</protein>
<dbReference type="EMBL" id="BTGU01000124">
    <property type="protein sequence ID" value="GMN62144.1"/>
    <property type="molecule type" value="Genomic_DNA"/>
</dbReference>
<keyword evidence="2" id="KW-1185">Reference proteome</keyword>
<dbReference type="Proteomes" id="UP001187192">
    <property type="component" value="Unassembled WGS sequence"/>
</dbReference>